<evidence type="ECO:0000313" key="5">
    <source>
        <dbReference type="Proteomes" id="UP000463051"/>
    </source>
</evidence>
<dbReference type="Gene3D" id="1.10.10.60">
    <property type="entry name" value="Homeodomain-like"/>
    <property type="match status" value="1"/>
</dbReference>
<dbReference type="AlphaFoldDB" id="A0A7X2L4L2"/>
<sequence length="208" mass="24595">MKEEKTLRQPKQQRGVIKKQEILETSKELFCNKGFYNVTTNEIAKTAGISIGSLYSYFVDKDAILMELVKQYNAHFRNVFKTVRSEINEELYSRDKKKWLRSFVEYLIELHEPEKEFAKELNSLYYTKPEVARILDEDQDRISLMTYEAFLIHSEDLVSNDIKAVSLIFYDYITALVDRIVFKNHPIEKERILQVGVDCLYKMLIVND</sequence>
<dbReference type="Pfam" id="PF00440">
    <property type="entry name" value="TetR_N"/>
    <property type="match status" value="1"/>
</dbReference>
<dbReference type="Pfam" id="PF22568">
    <property type="entry name" value="Tet_C_40"/>
    <property type="match status" value="1"/>
</dbReference>
<dbReference type="PANTHER" id="PTHR43479:SF11">
    <property type="entry name" value="ACREF_ENVCD OPERON REPRESSOR-RELATED"/>
    <property type="match status" value="1"/>
</dbReference>
<dbReference type="InterPro" id="IPR009057">
    <property type="entry name" value="Homeodomain-like_sf"/>
</dbReference>
<dbReference type="PRINTS" id="PR00455">
    <property type="entry name" value="HTHTETR"/>
</dbReference>
<dbReference type="InterPro" id="IPR023772">
    <property type="entry name" value="DNA-bd_HTH_TetR-type_CS"/>
</dbReference>
<dbReference type="SUPFAM" id="SSF46689">
    <property type="entry name" value="Homeodomain-like"/>
    <property type="match status" value="1"/>
</dbReference>
<evidence type="ECO:0000256" key="1">
    <source>
        <dbReference type="ARBA" id="ARBA00023125"/>
    </source>
</evidence>
<accession>A0A7X2L4L2</accession>
<name>A0A7X2L4L2_9BACL</name>
<dbReference type="PROSITE" id="PS01081">
    <property type="entry name" value="HTH_TETR_1"/>
    <property type="match status" value="1"/>
</dbReference>
<keyword evidence="1 2" id="KW-0238">DNA-binding</keyword>
<feature type="domain" description="HTH tetR-type" evidence="3">
    <location>
        <begin position="16"/>
        <end position="76"/>
    </location>
</feature>
<dbReference type="PROSITE" id="PS50977">
    <property type="entry name" value="HTH_TETR_2"/>
    <property type="match status" value="1"/>
</dbReference>
<dbReference type="GO" id="GO:0003677">
    <property type="term" value="F:DNA binding"/>
    <property type="evidence" value="ECO:0007669"/>
    <property type="project" value="UniProtKB-UniRule"/>
</dbReference>
<dbReference type="EMBL" id="WJXB01000021">
    <property type="protein sequence ID" value="MRN57172.1"/>
    <property type="molecule type" value="Genomic_DNA"/>
</dbReference>
<evidence type="ECO:0000313" key="4">
    <source>
        <dbReference type="EMBL" id="MRN57172.1"/>
    </source>
</evidence>
<comment type="caution">
    <text evidence="4">The sequence shown here is derived from an EMBL/GenBank/DDBJ whole genome shotgun (WGS) entry which is preliminary data.</text>
</comment>
<dbReference type="RefSeq" id="WP_154122662.1">
    <property type="nucleotide sequence ID" value="NZ_WJXB01000021.1"/>
</dbReference>
<feature type="DNA-binding region" description="H-T-H motif" evidence="2">
    <location>
        <begin position="39"/>
        <end position="58"/>
    </location>
</feature>
<protein>
    <submittedName>
        <fullName evidence="4">TetR family transcriptional regulator</fullName>
    </submittedName>
</protein>
<proteinExistence type="predicted"/>
<gene>
    <name evidence="4" type="ORF">GJB61_29985</name>
</gene>
<dbReference type="InterPro" id="IPR001647">
    <property type="entry name" value="HTH_TetR"/>
</dbReference>
<dbReference type="InterPro" id="IPR055155">
    <property type="entry name" value="SMU_134-like_C"/>
</dbReference>
<reference evidence="4 5" key="1">
    <citation type="submission" date="2019-11" db="EMBL/GenBank/DDBJ databases">
        <title>Paenibacillus monticola sp. nov., a novel PGPR strain isolated from mountain sample in China.</title>
        <authorList>
            <person name="Zhao Q."/>
            <person name="Li H.-P."/>
            <person name="Zhang J.-L."/>
        </authorList>
    </citation>
    <scope>NUCLEOTIDE SEQUENCE [LARGE SCALE GENOMIC DNA]</scope>
    <source>
        <strain evidence="4 5">LC-T2</strain>
    </source>
</reference>
<keyword evidence="5" id="KW-1185">Reference proteome</keyword>
<dbReference type="Gene3D" id="1.10.357.10">
    <property type="entry name" value="Tetracycline Repressor, domain 2"/>
    <property type="match status" value="1"/>
</dbReference>
<dbReference type="PANTHER" id="PTHR43479">
    <property type="entry name" value="ACREF/ENVCD OPERON REPRESSOR-RELATED"/>
    <property type="match status" value="1"/>
</dbReference>
<organism evidence="4 5">
    <name type="scientific">Paenibacillus monticola</name>
    <dbReference type="NCBI Taxonomy" id="2666075"/>
    <lineage>
        <taxon>Bacteria</taxon>
        <taxon>Bacillati</taxon>
        <taxon>Bacillota</taxon>
        <taxon>Bacilli</taxon>
        <taxon>Bacillales</taxon>
        <taxon>Paenibacillaceae</taxon>
        <taxon>Paenibacillus</taxon>
    </lineage>
</organism>
<dbReference type="InterPro" id="IPR050624">
    <property type="entry name" value="HTH-type_Tx_Regulator"/>
</dbReference>
<dbReference type="Proteomes" id="UP000463051">
    <property type="component" value="Unassembled WGS sequence"/>
</dbReference>
<evidence type="ECO:0000256" key="2">
    <source>
        <dbReference type="PROSITE-ProRule" id="PRU00335"/>
    </source>
</evidence>
<evidence type="ECO:0000259" key="3">
    <source>
        <dbReference type="PROSITE" id="PS50977"/>
    </source>
</evidence>